<dbReference type="EMBL" id="CP011110">
    <property type="protein sequence ID" value="AKA26333.1"/>
    <property type="molecule type" value="Genomic_DNA"/>
</dbReference>
<dbReference type="Proteomes" id="UP000032748">
    <property type="component" value="Chromosome"/>
</dbReference>
<dbReference type="AlphaFoldDB" id="A0A0D5Y4T7"/>
<protein>
    <submittedName>
        <fullName evidence="1">Uncharacterized protein</fullName>
    </submittedName>
</protein>
<reference evidence="1 2" key="1">
    <citation type="journal article" date="2015" name="Mol. Plant Microbe Interact.">
        <title>Comparative Genomic Analysis of Pseudomonas chlororaphis PCL1606 Reveals New Insight into Antifungal Compounds Involved in Biocontrol.</title>
        <authorList>
            <person name="Calderon C.E."/>
            <person name="Ramos C."/>
            <person name="de Vicente A."/>
            <person name="Cazorla F.M."/>
        </authorList>
    </citation>
    <scope>NUCLEOTIDE SEQUENCE [LARGE SCALE GENOMIC DNA]</scope>
    <source>
        <strain evidence="1 2">PCL1606</strain>
    </source>
</reference>
<evidence type="ECO:0000313" key="2">
    <source>
        <dbReference type="Proteomes" id="UP000032748"/>
    </source>
</evidence>
<dbReference type="PATRIC" id="fig|587753.10.peg.4881"/>
<name>A0A0D5Y4T7_9PSED</name>
<proteinExistence type="predicted"/>
<gene>
    <name evidence="1" type="ORF">PCL1606_48860</name>
</gene>
<sequence length="82" mass="8980">MDRFNSTVKNILEGFRSVAPIGGVDALAVFKNKFGRNGNEGEYAHLKLLLDAGYVTYSGFGVDGVQLYQLTWSGYALSDSLR</sequence>
<dbReference type="KEGG" id="pcz:PCL1606_48860"/>
<dbReference type="RefSeq" id="WP_045885360.1">
    <property type="nucleotide sequence ID" value="NZ_CP011110.1"/>
</dbReference>
<evidence type="ECO:0000313" key="1">
    <source>
        <dbReference type="EMBL" id="AKA26333.1"/>
    </source>
</evidence>
<organism evidence="1 2">
    <name type="scientific">Pseudomonas chlororaphis</name>
    <dbReference type="NCBI Taxonomy" id="587753"/>
    <lineage>
        <taxon>Bacteria</taxon>
        <taxon>Pseudomonadati</taxon>
        <taxon>Pseudomonadota</taxon>
        <taxon>Gammaproteobacteria</taxon>
        <taxon>Pseudomonadales</taxon>
        <taxon>Pseudomonadaceae</taxon>
        <taxon>Pseudomonas</taxon>
    </lineage>
</organism>
<accession>A0A0D5Y4T7</accession>
<dbReference type="OrthoDB" id="6960201at2"/>